<dbReference type="EC" id="1.3.1.98" evidence="5 19"/>
<organism evidence="21 22">
    <name type="scientific">Humidesulfovibrio mexicanus</name>
    <dbReference type="NCBI Taxonomy" id="147047"/>
    <lineage>
        <taxon>Bacteria</taxon>
        <taxon>Pseudomonadati</taxon>
        <taxon>Thermodesulfobacteriota</taxon>
        <taxon>Desulfovibrionia</taxon>
        <taxon>Desulfovibrionales</taxon>
        <taxon>Desulfovibrionaceae</taxon>
        <taxon>Humidesulfovibrio</taxon>
    </lineage>
</organism>
<evidence type="ECO:0000256" key="11">
    <source>
        <dbReference type="ARBA" id="ARBA00022857"/>
    </source>
</evidence>
<evidence type="ECO:0000256" key="19">
    <source>
        <dbReference type="HAMAP-Rule" id="MF_00037"/>
    </source>
</evidence>
<gene>
    <name evidence="19" type="primary">murB</name>
    <name evidence="21" type="ORF">SAMN04488503_1027</name>
</gene>
<feature type="active site" evidence="19">
    <location>
        <position position="288"/>
    </location>
</feature>
<evidence type="ECO:0000256" key="18">
    <source>
        <dbReference type="ARBA" id="ARBA00048914"/>
    </source>
</evidence>
<proteinExistence type="inferred from homology"/>
<comment type="catalytic activity">
    <reaction evidence="18 19">
        <text>UDP-N-acetyl-alpha-D-muramate + NADP(+) = UDP-N-acetyl-3-O-(1-carboxyvinyl)-alpha-D-glucosamine + NADPH + H(+)</text>
        <dbReference type="Rhea" id="RHEA:12248"/>
        <dbReference type="ChEBI" id="CHEBI:15378"/>
        <dbReference type="ChEBI" id="CHEBI:57783"/>
        <dbReference type="ChEBI" id="CHEBI:58349"/>
        <dbReference type="ChEBI" id="CHEBI:68483"/>
        <dbReference type="ChEBI" id="CHEBI:70757"/>
        <dbReference type="EC" id="1.3.1.98"/>
    </reaction>
</comment>
<dbReference type="SUPFAM" id="SSF56194">
    <property type="entry name" value="Uridine diphospho-N-Acetylenolpyruvylglucosamine reductase, MurB, C-terminal domain"/>
    <property type="match status" value="1"/>
</dbReference>
<keyword evidence="11 19" id="KW-0521">NADP</keyword>
<keyword evidence="12 19" id="KW-0133">Cell shape</keyword>
<name>A0A238YVF1_9BACT</name>
<keyword evidence="8 19" id="KW-0132">Cell division</keyword>
<dbReference type="SUPFAM" id="SSF56176">
    <property type="entry name" value="FAD-binding/transporter-associated domain-like"/>
    <property type="match status" value="1"/>
</dbReference>
<evidence type="ECO:0000256" key="3">
    <source>
        <dbReference type="ARBA" id="ARBA00004496"/>
    </source>
</evidence>
<dbReference type="Pfam" id="PF02873">
    <property type="entry name" value="MurB_C"/>
    <property type="match status" value="1"/>
</dbReference>
<feature type="domain" description="FAD-binding PCMH-type" evidence="20">
    <location>
        <begin position="19"/>
        <end position="189"/>
    </location>
</feature>
<dbReference type="NCBIfam" id="TIGR00179">
    <property type="entry name" value="murB"/>
    <property type="match status" value="1"/>
</dbReference>
<evidence type="ECO:0000256" key="5">
    <source>
        <dbReference type="ARBA" id="ARBA00012518"/>
    </source>
</evidence>
<evidence type="ECO:0000256" key="17">
    <source>
        <dbReference type="ARBA" id="ARBA00031026"/>
    </source>
</evidence>
<dbReference type="HAMAP" id="MF_00037">
    <property type="entry name" value="MurB"/>
    <property type="match status" value="1"/>
</dbReference>
<dbReference type="GO" id="GO:0008762">
    <property type="term" value="F:UDP-N-acetylmuramate dehydrogenase activity"/>
    <property type="evidence" value="ECO:0007669"/>
    <property type="project" value="UniProtKB-UniRule"/>
</dbReference>
<keyword evidence="9 19" id="KW-0285">Flavoprotein</keyword>
<dbReference type="GO" id="GO:0071555">
    <property type="term" value="P:cell wall organization"/>
    <property type="evidence" value="ECO:0007669"/>
    <property type="project" value="UniProtKB-KW"/>
</dbReference>
<dbReference type="Pfam" id="PF01565">
    <property type="entry name" value="FAD_binding_4"/>
    <property type="match status" value="1"/>
</dbReference>
<dbReference type="PANTHER" id="PTHR21071:SF4">
    <property type="entry name" value="UDP-N-ACETYLENOLPYRUVOYLGLUCOSAMINE REDUCTASE"/>
    <property type="match status" value="1"/>
</dbReference>
<dbReference type="InterPro" id="IPR036635">
    <property type="entry name" value="MurB_C_sf"/>
</dbReference>
<dbReference type="GO" id="GO:0008360">
    <property type="term" value="P:regulation of cell shape"/>
    <property type="evidence" value="ECO:0007669"/>
    <property type="project" value="UniProtKB-KW"/>
</dbReference>
<keyword evidence="7 19" id="KW-0963">Cytoplasm</keyword>
<evidence type="ECO:0000256" key="14">
    <source>
        <dbReference type="ARBA" id="ARBA00023002"/>
    </source>
</evidence>
<dbReference type="Gene3D" id="3.90.78.10">
    <property type="entry name" value="UDP-N-acetylenolpyruvoylglucosamine reductase, C-terminal domain"/>
    <property type="match status" value="1"/>
</dbReference>
<comment type="cofactor">
    <cofactor evidence="1 19">
        <name>FAD</name>
        <dbReference type="ChEBI" id="CHEBI:57692"/>
    </cofactor>
</comment>
<keyword evidence="13 19" id="KW-0573">Peptidoglycan synthesis</keyword>
<evidence type="ECO:0000259" key="20">
    <source>
        <dbReference type="PROSITE" id="PS51387"/>
    </source>
</evidence>
<keyword evidence="14 19" id="KW-0560">Oxidoreductase</keyword>
<dbReference type="InterPro" id="IPR003170">
    <property type="entry name" value="MurB"/>
</dbReference>
<evidence type="ECO:0000313" key="21">
    <source>
        <dbReference type="EMBL" id="SNR75105.1"/>
    </source>
</evidence>
<accession>A0A238YVF1</accession>
<feature type="active site" description="Proton donor" evidence="19">
    <location>
        <position position="218"/>
    </location>
</feature>
<dbReference type="GO" id="GO:0071949">
    <property type="term" value="F:FAD binding"/>
    <property type="evidence" value="ECO:0007669"/>
    <property type="project" value="InterPro"/>
</dbReference>
<dbReference type="InterPro" id="IPR016167">
    <property type="entry name" value="FAD-bd_PCMH_sub1"/>
</dbReference>
<dbReference type="OrthoDB" id="9804753at2"/>
<evidence type="ECO:0000256" key="16">
    <source>
        <dbReference type="ARBA" id="ARBA00023316"/>
    </source>
</evidence>
<evidence type="ECO:0000256" key="7">
    <source>
        <dbReference type="ARBA" id="ARBA00022490"/>
    </source>
</evidence>
<reference evidence="21 22" key="1">
    <citation type="submission" date="2017-06" db="EMBL/GenBank/DDBJ databases">
        <authorList>
            <person name="Kim H.J."/>
            <person name="Triplett B.A."/>
        </authorList>
    </citation>
    <scope>NUCLEOTIDE SEQUENCE [LARGE SCALE GENOMIC DNA]</scope>
    <source>
        <strain evidence="21 22">DSM 13116</strain>
    </source>
</reference>
<dbReference type="UniPathway" id="UPA00219"/>
<evidence type="ECO:0000256" key="13">
    <source>
        <dbReference type="ARBA" id="ARBA00022984"/>
    </source>
</evidence>
<dbReference type="GO" id="GO:0009252">
    <property type="term" value="P:peptidoglycan biosynthetic process"/>
    <property type="evidence" value="ECO:0007669"/>
    <property type="project" value="UniProtKB-UniRule"/>
</dbReference>
<keyword evidence="10 19" id="KW-0274">FAD</keyword>
<evidence type="ECO:0000256" key="4">
    <source>
        <dbReference type="ARBA" id="ARBA00004752"/>
    </source>
</evidence>
<dbReference type="InterPro" id="IPR016169">
    <property type="entry name" value="FAD-bd_PCMH_sub2"/>
</dbReference>
<evidence type="ECO:0000256" key="8">
    <source>
        <dbReference type="ARBA" id="ARBA00022618"/>
    </source>
</evidence>
<keyword evidence="22" id="KW-1185">Reference proteome</keyword>
<dbReference type="Gene3D" id="3.30.43.10">
    <property type="entry name" value="Uridine Diphospho-n-acetylenolpyruvylglucosamine Reductase, domain 2"/>
    <property type="match status" value="1"/>
</dbReference>
<dbReference type="RefSeq" id="WP_089272422.1">
    <property type="nucleotide sequence ID" value="NZ_FZOC01000002.1"/>
</dbReference>
<evidence type="ECO:0000256" key="15">
    <source>
        <dbReference type="ARBA" id="ARBA00023306"/>
    </source>
</evidence>
<keyword evidence="16 19" id="KW-0961">Cell wall biogenesis/degradation</keyword>
<dbReference type="InterPro" id="IPR006094">
    <property type="entry name" value="Oxid_FAD_bind_N"/>
</dbReference>
<dbReference type="InterPro" id="IPR011601">
    <property type="entry name" value="MurB_C"/>
</dbReference>
<dbReference type="Gene3D" id="3.30.465.10">
    <property type="match status" value="1"/>
</dbReference>
<protein>
    <recommendedName>
        <fullName evidence="6 19">UDP-N-acetylenolpyruvoylglucosamine reductase</fullName>
        <ecNumber evidence="5 19">1.3.1.98</ecNumber>
    </recommendedName>
    <alternativeName>
        <fullName evidence="17 19">UDP-N-acetylmuramate dehydrogenase</fullName>
    </alternativeName>
</protein>
<evidence type="ECO:0000256" key="12">
    <source>
        <dbReference type="ARBA" id="ARBA00022960"/>
    </source>
</evidence>
<dbReference type="GO" id="GO:0051301">
    <property type="term" value="P:cell division"/>
    <property type="evidence" value="ECO:0007669"/>
    <property type="project" value="UniProtKB-KW"/>
</dbReference>
<evidence type="ECO:0000256" key="1">
    <source>
        <dbReference type="ARBA" id="ARBA00001974"/>
    </source>
</evidence>
<evidence type="ECO:0000256" key="6">
    <source>
        <dbReference type="ARBA" id="ARBA00015188"/>
    </source>
</evidence>
<evidence type="ECO:0000313" key="22">
    <source>
        <dbReference type="Proteomes" id="UP000198324"/>
    </source>
</evidence>
<dbReference type="AlphaFoldDB" id="A0A238YVF1"/>
<feature type="active site" evidence="19">
    <location>
        <position position="166"/>
    </location>
</feature>
<dbReference type="InterPro" id="IPR036318">
    <property type="entry name" value="FAD-bd_PCMH-like_sf"/>
</dbReference>
<dbReference type="InterPro" id="IPR016166">
    <property type="entry name" value="FAD-bd_PCMH"/>
</dbReference>
<comment type="similarity">
    <text evidence="19">Belongs to the MurB family.</text>
</comment>
<comment type="subcellular location">
    <subcellularLocation>
        <location evidence="3 19">Cytoplasm</location>
    </subcellularLocation>
</comment>
<evidence type="ECO:0000256" key="10">
    <source>
        <dbReference type="ARBA" id="ARBA00022827"/>
    </source>
</evidence>
<comment type="function">
    <text evidence="2 19">Cell wall formation.</text>
</comment>
<keyword evidence="15 19" id="KW-0131">Cell cycle</keyword>
<dbReference type="PANTHER" id="PTHR21071">
    <property type="entry name" value="UDP-N-ACETYLENOLPYRUVOYLGLUCOSAMINE REDUCTASE"/>
    <property type="match status" value="1"/>
</dbReference>
<dbReference type="Proteomes" id="UP000198324">
    <property type="component" value="Unassembled WGS sequence"/>
</dbReference>
<evidence type="ECO:0000256" key="9">
    <source>
        <dbReference type="ARBA" id="ARBA00022630"/>
    </source>
</evidence>
<dbReference type="PROSITE" id="PS51387">
    <property type="entry name" value="FAD_PCMH"/>
    <property type="match status" value="1"/>
</dbReference>
<evidence type="ECO:0000256" key="2">
    <source>
        <dbReference type="ARBA" id="ARBA00003921"/>
    </source>
</evidence>
<comment type="pathway">
    <text evidence="4 19">Cell wall biogenesis; peptidoglycan biosynthesis.</text>
</comment>
<sequence length="293" mass="31099">MALELIHTPRLSERTTLRLGGPALAEAVARTEADLDQLAAELPRLGGRPLALGSGSNMLATEGPLDLTLVRPANVQGPVAEHTAVGALVRVGAGYGLPRFLGLCQRMGLSGMEGLTGIPGRIGGAVAMNAGSYGVETGARLTRVRMWTPEGGLVWRQASQCTFGYRRFDAGVGKGFSLIWEAEFALTNDDPVAVRERMEQAYAKKRASQPVTAKSAGCVFKNPECDSAGRLLEQAGMRGKRLGGMAFSEKHANFLVNLGEGTPAQALELLDMGQRAVRLRSGVTLEMEVVVLK</sequence>
<dbReference type="EMBL" id="FZOC01000002">
    <property type="protein sequence ID" value="SNR75105.1"/>
    <property type="molecule type" value="Genomic_DNA"/>
</dbReference>
<dbReference type="GO" id="GO:0005829">
    <property type="term" value="C:cytosol"/>
    <property type="evidence" value="ECO:0007669"/>
    <property type="project" value="TreeGrafter"/>
</dbReference>